<keyword evidence="2" id="KW-0808">Transferase</keyword>
<dbReference type="HOGENOM" id="CLU_060272_2_1_11"/>
<feature type="transmembrane region" description="Helical" evidence="1">
    <location>
        <begin position="20"/>
        <end position="38"/>
    </location>
</feature>
<dbReference type="OrthoDB" id="9783700at2"/>
<dbReference type="Proteomes" id="UP000018291">
    <property type="component" value="Unassembled WGS sequence"/>
</dbReference>
<dbReference type="STRING" id="1229780.BN381_80066"/>
<keyword evidence="3" id="KW-1185">Reference proteome</keyword>
<accession>R4Z6Q4</accession>
<dbReference type="RefSeq" id="WP_012230321.1">
    <property type="nucleotide sequence ID" value="NZ_HG422565.1"/>
</dbReference>
<evidence type="ECO:0000256" key="1">
    <source>
        <dbReference type="SAM" id="Phobius"/>
    </source>
</evidence>
<dbReference type="InterPro" id="IPR015943">
    <property type="entry name" value="WD40/YVTN_repeat-like_dom_sf"/>
</dbReference>
<evidence type="ECO:0000313" key="3">
    <source>
        <dbReference type="Proteomes" id="UP000018291"/>
    </source>
</evidence>
<reference evidence="2 3" key="1">
    <citation type="journal article" date="2013" name="ISME J.">
        <title>Metabolic model for the filamentous 'Candidatus Microthrix parvicella' based on genomic and metagenomic analyses.</title>
        <authorList>
            <person name="Jon McIlroy S."/>
            <person name="Kristiansen R."/>
            <person name="Albertsen M."/>
            <person name="Michael Karst S."/>
            <person name="Rossetti S."/>
            <person name="Lund Nielsen J."/>
            <person name="Tandoi V."/>
            <person name="James Seviour R."/>
            <person name="Nielsen P.H."/>
        </authorList>
    </citation>
    <scope>NUCLEOTIDE SEQUENCE [LARGE SCALE GENOMIC DNA]</scope>
    <source>
        <strain evidence="2 3">RN1</strain>
    </source>
</reference>
<protein>
    <submittedName>
        <fullName evidence="2">Glutamine cyclotransferase</fullName>
    </submittedName>
</protein>
<keyword evidence="1" id="KW-0472">Membrane</keyword>
<dbReference type="SUPFAM" id="SSF50969">
    <property type="entry name" value="YVTN repeat-like/Quinoprotein amine dehydrogenase"/>
    <property type="match status" value="1"/>
</dbReference>
<sequence>MGNVDEDTESGQPLLRKRRLMVLAALIATVLLAAVWWGQRDSSPEAAGELTVSVQRRLPHDASAFTQGLEVVNGEVIESTGLYGRSTARRWNLDTGTTTAEVEVPKQYFAEGMTELPDGRLVQITWKEGTALVRDPDTLREVDRFTYQGEGWGICMDETTNRLIMSDGSATLTFRDPVTFKVTGTEEVTDANDKPVTRLNELECVAGRVWANVWQTDTIVGIDAATGRLVATVDASGLLSDEQATDADVLNGIAALPDDEFLITGKLWPEAFVVRFVPIEDGK</sequence>
<comment type="caution">
    <text evidence="2">The sequence shown here is derived from an EMBL/GenBank/DDBJ whole genome shotgun (WGS) entry which is preliminary data.</text>
</comment>
<dbReference type="EMBL" id="CANL01000078">
    <property type="protein sequence ID" value="CCM65536.1"/>
    <property type="molecule type" value="Genomic_DNA"/>
</dbReference>
<evidence type="ECO:0000313" key="2">
    <source>
        <dbReference type="EMBL" id="CCM65536.1"/>
    </source>
</evidence>
<dbReference type="Gene3D" id="2.130.10.10">
    <property type="entry name" value="YVTN repeat-like/Quinoprotein amine dehydrogenase"/>
    <property type="match status" value="1"/>
</dbReference>
<dbReference type="eggNOG" id="COG3823">
    <property type="taxonomic scope" value="Bacteria"/>
</dbReference>
<dbReference type="AlphaFoldDB" id="R4Z6Q4"/>
<gene>
    <name evidence="2" type="ORF">BN381_80066</name>
</gene>
<dbReference type="InterPro" id="IPR011044">
    <property type="entry name" value="Quino_amine_DH_bsu"/>
</dbReference>
<dbReference type="GO" id="GO:0016603">
    <property type="term" value="F:glutaminyl-peptide cyclotransferase activity"/>
    <property type="evidence" value="ECO:0007669"/>
    <property type="project" value="InterPro"/>
</dbReference>
<dbReference type="PANTHER" id="PTHR31270:SF1">
    <property type="entry name" value="GLUTAMINYL-PEPTIDE CYCLOTRANSFERASE"/>
    <property type="match status" value="1"/>
</dbReference>
<keyword evidence="1" id="KW-0812">Transmembrane</keyword>
<proteinExistence type="predicted"/>
<dbReference type="PANTHER" id="PTHR31270">
    <property type="entry name" value="GLUTAMINYL-PEPTIDE CYCLOTRANSFERASE"/>
    <property type="match status" value="1"/>
</dbReference>
<dbReference type="InterPro" id="IPR007788">
    <property type="entry name" value="QCT"/>
</dbReference>
<name>R4Z6Q4_9ACTN</name>
<keyword evidence="1" id="KW-1133">Transmembrane helix</keyword>
<dbReference type="Pfam" id="PF05096">
    <property type="entry name" value="Glu_cyclase_2"/>
    <property type="match status" value="1"/>
</dbReference>
<organism evidence="2 3">
    <name type="scientific">Candidatus Neomicrothrix parvicella RN1</name>
    <dbReference type="NCBI Taxonomy" id="1229780"/>
    <lineage>
        <taxon>Bacteria</taxon>
        <taxon>Bacillati</taxon>
        <taxon>Actinomycetota</taxon>
        <taxon>Acidimicrobiia</taxon>
        <taxon>Acidimicrobiales</taxon>
        <taxon>Microthrixaceae</taxon>
        <taxon>Candidatus Neomicrothrix</taxon>
    </lineage>
</organism>